<dbReference type="CDD" id="cd04821">
    <property type="entry name" value="PA_M28_1_2"/>
    <property type="match status" value="1"/>
</dbReference>
<dbReference type="CDD" id="cd05660">
    <property type="entry name" value="M28_like_PA"/>
    <property type="match status" value="1"/>
</dbReference>
<comment type="caution">
    <text evidence="9">The sequence shown here is derived from an EMBL/GenBank/DDBJ whole genome shotgun (WGS) entry which is preliminary data.</text>
</comment>
<keyword evidence="10" id="KW-1185">Reference proteome</keyword>
<dbReference type="PROSITE" id="PS51257">
    <property type="entry name" value="PROKAR_LIPOPROTEIN"/>
    <property type="match status" value="1"/>
</dbReference>
<dbReference type="Gene3D" id="3.40.630.10">
    <property type="entry name" value="Zn peptidases"/>
    <property type="match status" value="1"/>
</dbReference>
<evidence type="ECO:0000256" key="3">
    <source>
        <dbReference type="ARBA" id="ARBA00022723"/>
    </source>
</evidence>
<keyword evidence="1" id="KW-0031">Aminopeptidase</keyword>
<evidence type="ECO:0000256" key="2">
    <source>
        <dbReference type="ARBA" id="ARBA00022670"/>
    </source>
</evidence>
<evidence type="ECO:0000256" key="6">
    <source>
        <dbReference type="ARBA" id="ARBA00022833"/>
    </source>
</evidence>
<feature type="domain" description="Peptidase M28" evidence="8">
    <location>
        <begin position="293"/>
        <end position="503"/>
    </location>
</feature>
<gene>
    <name evidence="9" type="ORF">FCL42_13650</name>
</gene>
<feature type="signal peptide" evidence="7">
    <location>
        <begin position="1"/>
        <end position="20"/>
    </location>
</feature>
<dbReference type="InterPro" id="IPR007484">
    <property type="entry name" value="Peptidase_M28"/>
</dbReference>
<dbReference type="SUPFAM" id="SSF52025">
    <property type="entry name" value="PA domain"/>
    <property type="match status" value="1"/>
</dbReference>
<dbReference type="GO" id="GO:0006508">
    <property type="term" value="P:proteolysis"/>
    <property type="evidence" value="ECO:0007669"/>
    <property type="project" value="UniProtKB-KW"/>
</dbReference>
<dbReference type="Proteomes" id="UP000305675">
    <property type="component" value="Unassembled WGS sequence"/>
</dbReference>
<dbReference type="GO" id="GO:0004177">
    <property type="term" value="F:aminopeptidase activity"/>
    <property type="evidence" value="ECO:0007669"/>
    <property type="project" value="UniProtKB-KW"/>
</dbReference>
<keyword evidence="6" id="KW-0862">Zinc</keyword>
<dbReference type="PANTHER" id="PTHR12147:SF56">
    <property type="entry name" value="AMINOPEPTIDASE YDR415C-RELATED"/>
    <property type="match status" value="1"/>
</dbReference>
<dbReference type="AlphaFoldDB" id="A0A4U1BMM0"/>
<keyword evidence="3" id="KW-0479">Metal-binding</keyword>
<dbReference type="EMBL" id="SWCJ01000010">
    <property type="protein sequence ID" value="TKB53995.1"/>
    <property type="molecule type" value="Genomic_DNA"/>
</dbReference>
<dbReference type="RefSeq" id="WP_136863977.1">
    <property type="nucleotide sequence ID" value="NZ_SWCJ01000010.1"/>
</dbReference>
<evidence type="ECO:0000313" key="9">
    <source>
        <dbReference type="EMBL" id="TKB53995.1"/>
    </source>
</evidence>
<feature type="chain" id="PRO_5020589348" evidence="7">
    <location>
        <begin position="21"/>
        <end position="535"/>
    </location>
</feature>
<keyword evidence="4 7" id="KW-0732">Signal</keyword>
<dbReference type="SUPFAM" id="SSF53187">
    <property type="entry name" value="Zn-dependent exopeptidases"/>
    <property type="match status" value="1"/>
</dbReference>
<dbReference type="InterPro" id="IPR046450">
    <property type="entry name" value="PA_dom_sf"/>
</dbReference>
<organism evidence="9 10">
    <name type="scientific">Ferrimonas aestuarii</name>
    <dbReference type="NCBI Taxonomy" id="2569539"/>
    <lineage>
        <taxon>Bacteria</taxon>
        <taxon>Pseudomonadati</taxon>
        <taxon>Pseudomonadota</taxon>
        <taxon>Gammaproteobacteria</taxon>
        <taxon>Alteromonadales</taxon>
        <taxon>Ferrimonadaceae</taxon>
        <taxon>Ferrimonas</taxon>
    </lineage>
</organism>
<reference evidence="9 10" key="1">
    <citation type="submission" date="2019-04" db="EMBL/GenBank/DDBJ databases">
        <authorList>
            <person name="Hwang J.C."/>
        </authorList>
    </citation>
    <scope>NUCLEOTIDE SEQUENCE [LARGE SCALE GENOMIC DNA]</scope>
    <source>
        <strain evidence="9 10">IMCC35002</strain>
    </source>
</reference>
<dbReference type="OrthoDB" id="9778250at2"/>
<dbReference type="Gene3D" id="3.50.30.30">
    <property type="match status" value="1"/>
</dbReference>
<dbReference type="InterPro" id="IPR045175">
    <property type="entry name" value="M28_fam"/>
</dbReference>
<keyword evidence="5 9" id="KW-0378">Hydrolase</keyword>
<evidence type="ECO:0000313" key="10">
    <source>
        <dbReference type="Proteomes" id="UP000305675"/>
    </source>
</evidence>
<evidence type="ECO:0000259" key="8">
    <source>
        <dbReference type="Pfam" id="PF04389"/>
    </source>
</evidence>
<protein>
    <submittedName>
        <fullName evidence="9">M20/M25/M40 family metallo-hydrolase</fullName>
    </submittedName>
</protein>
<evidence type="ECO:0000256" key="5">
    <source>
        <dbReference type="ARBA" id="ARBA00022801"/>
    </source>
</evidence>
<evidence type="ECO:0000256" key="1">
    <source>
        <dbReference type="ARBA" id="ARBA00022438"/>
    </source>
</evidence>
<accession>A0A4U1BMM0</accession>
<proteinExistence type="predicted"/>
<name>A0A4U1BMM0_9GAMM</name>
<dbReference type="Pfam" id="PF04389">
    <property type="entry name" value="Peptidase_M28"/>
    <property type="match status" value="1"/>
</dbReference>
<dbReference type="GO" id="GO:0046872">
    <property type="term" value="F:metal ion binding"/>
    <property type="evidence" value="ECO:0007669"/>
    <property type="project" value="UniProtKB-KW"/>
</dbReference>
<evidence type="ECO:0000256" key="7">
    <source>
        <dbReference type="SAM" id="SignalP"/>
    </source>
</evidence>
<evidence type="ECO:0000256" key="4">
    <source>
        <dbReference type="ARBA" id="ARBA00022729"/>
    </source>
</evidence>
<keyword evidence="2" id="KW-0645">Protease</keyword>
<dbReference type="PANTHER" id="PTHR12147">
    <property type="entry name" value="METALLOPEPTIDASE M28 FAMILY MEMBER"/>
    <property type="match status" value="1"/>
</dbReference>
<sequence length="535" mass="58418">MKPHLLVIAASVFAAGCSQLATNSNNAGSQGIDESRIRADIQELASDRYQGRLPTTEGETLTLAYLEQQFKAAGLKPGNGDSYLQAVPMVTYTAASDNQLSFGGQAVDLPSQAVMTSYHDTTEIHLNSSELVFVGYGIDAPEYGWNDYEGLDVHGKTVLILVNDPGFASGDANHFKGSTMTYYGRWDYKFAEAGRKGAKAAFIIHDTKPASYPWSVVENSWTGSRLDLAGSQDPHPEIEGWIGFDLAKSLFAQQGQDLTQWMQNAVKQPTQLALNTKVDAHYRQQVERSVSHNVIATLPGSETPDEVVSYTAHWDHLGMKGDAIYNGALDNASGIAGMLEIARQFAESPTPPKRSVQFIAVTGEEQGLLGSRYYVDNPTFSLSNTLGVFNMDATNVYGAVKELTVIGLGQSQLDDYLAQAAKSQDRTLVRESRPGAGGFFRSDHFSFVKKGVPAIFAGGGNTPKTDELAQYKAQMQQKMKGCYHNTCDVYRPDWNLSGAIEDIDLFYRAGKALANDDRRPGFNQDSEFYSLRPAS</sequence>
<dbReference type="GO" id="GO:0008235">
    <property type="term" value="F:metalloexopeptidase activity"/>
    <property type="evidence" value="ECO:0007669"/>
    <property type="project" value="InterPro"/>
</dbReference>